<accession>A0ABD1E421</accession>
<evidence type="ECO:0000256" key="1">
    <source>
        <dbReference type="SAM" id="MobiDB-lite"/>
    </source>
</evidence>
<sequence length="100" mass="10708">MPDGSPKWDLGRCPMCAVKAMGRAEFLVGMAQSVNRESHTPPVDLPSYHQRPGRSSSTVFRVVVPGRLACCEEPLSYAGGNLSVTGRVTHAGQVKGEQPD</sequence>
<evidence type="ECO:0000313" key="2">
    <source>
        <dbReference type="EMBL" id="KAL1487781.1"/>
    </source>
</evidence>
<gene>
    <name evidence="2" type="ORF">ABEB36_015536</name>
</gene>
<organism evidence="2 3">
    <name type="scientific">Hypothenemus hampei</name>
    <name type="common">Coffee berry borer</name>
    <dbReference type="NCBI Taxonomy" id="57062"/>
    <lineage>
        <taxon>Eukaryota</taxon>
        <taxon>Metazoa</taxon>
        <taxon>Ecdysozoa</taxon>
        <taxon>Arthropoda</taxon>
        <taxon>Hexapoda</taxon>
        <taxon>Insecta</taxon>
        <taxon>Pterygota</taxon>
        <taxon>Neoptera</taxon>
        <taxon>Endopterygota</taxon>
        <taxon>Coleoptera</taxon>
        <taxon>Polyphaga</taxon>
        <taxon>Cucujiformia</taxon>
        <taxon>Curculionidae</taxon>
        <taxon>Scolytinae</taxon>
        <taxon>Hypothenemus</taxon>
    </lineage>
</organism>
<feature type="region of interest" description="Disordered" evidence="1">
    <location>
        <begin position="37"/>
        <end position="56"/>
    </location>
</feature>
<dbReference type="EMBL" id="JBDJPC010000018">
    <property type="protein sequence ID" value="KAL1487781.1"/>
    <property type="molecule type" value="Genomic_DNA"/>
</dbReference>
<dbReference type="AlphaFoldDB" id="A0ABD1E421"/>
<evidence type="ECO:0000313" key="3">
    <source>
        <dbReference type="Proteomes" id="UP001566132"/>
    </source>
</evidence>
<name>A0ABD1E421_HYPHA</name>
<reference evidence="2 3" key="1">
    <citation type="submission" date="2024-05" db="EMBL/GenBank/DDBJ databases">
        <title>Genetic variation in Jamaican populations of the coffee berry borer (Hypothenemus hampei).</title>
        <authorList>
            <person name="Errbii M."/>
            <person name="Myrie A."/>
        </authorList>
    </citation>
    <scope>NUCLEOTIDE SEQUENCE [LARGE SCALE GENOMIC DNA]</scope>
    <source>
        <strain evidence="2">JA-Hopewell-2020-01-JO</strain>
        <tissue evidence="2">Whole body</tissue>
    </source>
</reference>
<protein>
    <submittedName>
        <fullName evidence="2">Uncharacterized protein</fullName>
    </submittedName>
</protein>
<dbReference type="Proteomes" id="UP001566132">
    <property type="component" value="Unassembled WGS sequence"/>
</dbReference>
<proteinExistence type="predicted"/>
<keyword evidence="3" id="KW-1185">Reference proteome</keyword>
<comment type="caution">
    <text evidence="2">The sequence shown here is derived from an EMBL/GenBank/DDBJ whole genome shotgun (WGS) entry which is preliminary data.</text>
</comment>